<organism evidence="2 3">
    <name type="scientific">Rubus argutus</name>
    <name type="common">Southern blackberry</name>
    <dbReference type="NCBI Taxonomy" id="59490"/>
    <lineage>
        <taxon>Eukaryota</taxon>
        <taxon>Viridiplantae</taxon>
        <taxon>Streptophyta</taxon>
        <taxon>Embryophyta</taxon>
        <taxon>Tracheophyta</taxon>
        <taxon>Spermatophyta</taxon>
        <taxon>Magnoliopsida</taxon>
        <taxon>eudicotyledons</taxon>
        <taxon>Gunneridae</taxon>
        <taxon>Pentapetalae</taxon>
        <taxon>rosids</taxon>
        <taxon>fabids</taxon>
        <taxon>Rosales</taxon>
        <taxon>Rosaceae</taxon>
        <taxon>Rosoideae</taxon>
        <taxon>Rosoideae incertae sedis</taxon>
        <taxon>Rubus</taxon>
    </lineage>
</organism>
<comment type="caution">
    <text evidence="2">The sequence shown here is derived from an EMBL/GenBank/DDBJ whole genome shotgun (WGS) entry which is preliminary data.</text>
</comment>
<keyword evidence="3" id="KW-1185">Reference proteome</keyword>
<dbReference type="EMBL" id="JBEDUW010000006">
    <property type="protein sequence ID" value="KAK9920286.1"/>
    <property type="molecule type" value="Genomic_DNA"/>
</dbReference>
<evidence type="ECO:0000313" key="2">
    <source>
        <dbReference type="EMBL" id="KAK9920286.1"/>
    </source>
</evidence>
<reference evidence="2 3" key="1">
    <citation type="journal article" date="2023" name="G3 (Bethesda)">
        <title>A chromosome-length genome assembly and annotation of blackberry (Rubus argutus, cv. 'Hillquist').</title>
        <authorList>
            <person name="Bruna T."/>
            <person name="Aryal R."/>
            <person name="Dudchenko O."/>
            <person name="Sargent D.J."/>
            <person name="Mead D."/>
            <person name="Buti M."/>
            <person name="Cavallini A."/>
            <person name="Hytonen T."/>
            <person name="Andres J."/>
            <person name="Pham M."/>
            <person name="Weisz D."/>
            <person name="Mascagni F."/>
            <person name="Usai G."/>
            <person name="Natali L."/>
            <person name="Bassil N."/>
            <person name="Fernandez G.E."/>
            <person name="Lomsadze A."/>
            <person name="Armour M."/>
            <person name="Olukolu B."/>
            <person name="Poorten T."/>
            <person name="Britton C."/>
            <person name="Davik J."/>
            <person name="Ashrafi H."/>
            <person name="Aiden E.L."/>
            <person name="Borodovsky M."/>
            <person name="Worthington M."/>
        </authorList>
    </citation>
    <scope>NUCLEOTIDE SEQUENCE [LARGE SCALE GENOMIC DNA]</scope>
    <source>
        <strain evidence="2">PI 553951</strain>
    </source>
</reference>
<sequence length="146" mass="16518">MSLLHQVEQIKPTRSRSPPLATHKQELERRNWKLQLRSKSSRFRRPPPLQSKRASVQQRHKLATALSHPRIEHQSLTAKDTVVLGIQGTKETRSQHPTPNPNPSTIKTRRDEEVDAAEVETTSPPRSNGEETQIGSPPPLGRELPL</sequence>
<dbReference type="Proteomes" id="UP001457282">
    <property type="component" value="Unassembled WGS sequence"/>
</dbReference>
<name>A0AAW1W8L4_RUBAR</name>
<feature type="compositionally biased region" description="Polar residues" evidence="1">
    <location>
        <begin position="120"/>
        <end position="135"/>
    </location>
</feature>
<accession>A0AAW1W8L4</accession>
<protein>
    <submittedName>
        <fullName evidence="2">Uncharacterized protein</fullName>
    </submittedName>
</protein>
<evidence type="ECO:0000256" key="1">
    <source>
        <dbReference type="SAM" id="MobiDB-lite"/>
    </source>
</evidence>
<feature type="region of interest" description="Disordered" evidence="1">
    <location>
        <begin position="1"/>
        <end position="146"/>
    </location>
</feature>
<gene>
    <name evidence="2" type="ORF">M0R45_028844</name>
</gene>
<evidence type="ECO:0000313" key="3">
    <source>
        <dbReference type="Proteomes" id="UP001457282"/>
    </source>
</evidence>
<proteinExistence type="predicted"/>
<dbReference type="AlphaFoldDB" id="A0AAW1W8L4"/>